<evidence type="ECO:0000256" key="1">
    <source>
        <dbReference type="SAM" id="SignalP"/>
    </source>
</evidence>
<keyword evidence="1" id="KW-0732">Signal</keyword>
<dbReference type="RefSeq" id="WP_379481922.1">
    <property type="nucleotide sequence ID" value="NZ_JBHLTL010000011.1"/>
</dbReference>
<name>A0ABV6PKU1_9SPHN</name>
<sequence length="79" mass="8005">MKPGKVLALIALLPAALNVTAASAAPMIALCTGDGQVHLVPLPVGKSRLPGGDDGVCCMKGCHSGTSRKKGLREIEPSQ</sequence>
<organism evidence="2 3">
    <name type="scientific">Novosphingobium aquiterrae</name>
    <dbReference type="NCBI Taxonomy" id="624388"/>
    <lineage>
        <taxon>Bacteria</taxon>
        <taxon>Pseudomonadati</taxon>
        <taxon>Pseudomonadota</taxon>
        <taxon>Alphaproteobacteria</taxon>
        <taxon>Sphingomonadales</taxon>
        <taxon>Sphingomonadaceae</taxon>
        <taxon>Novosphingobium</taxon>
    </lineage>
</organism>
<dbReference type="EMBL" id="JBHLTL010000011">
    <property type="protein sequence ID" value="MFC0590464.1"/>
    <property type="molecule type" value="Genomic_DNA"/>
</dbReference>
<evidence type="ECO:0000313" key="3">
    <source>
        <dbReference type="Proteomes" id="UP001589943"/>
    </source>
</evidence>
<reference evidence="2 3" key="1">
    <citation type="submission" date="2024-09" db="EMBL/GenBank/DDBJ databases">
        <authorList>
            <person name="Sun Q."/>
            <person name="Mori K."/>
        </authorList>
    </citation>
    <scope>NUCLEOTIDE SEQUENCE [LARGE SCALE GENOMIC DNA]</scope>
    <source>
        <strain evidence="2 3">NCAIM B.02537</strain>
    </source>
</reference>
<protein>
    <recommendedName>
        <fullName evidence="4">Secreted protein</fullName>
    </recommendedName>
</protein>
<proteinExistence type="predicted"/>
<gene>
    <name evidence="2" type="ORF">ACFFF7_13725</name>
</gene>
<keyword evidence="3" id="KW-1185">Reference proteome</keyword>
<dbReference type="Proteomes" id="UP001589943">
    <property type="component" value="Unassembled WGS sequence"/>
</dbReference>
<evidence type="ECO:0008006" key="4">
    <source>
        <dbReference type="Google" id="ProtNLM"/>
    </source>
</evidence>
<accession>A0ABV6PKU1</accession>
<feature type="signal peptide" evidence="1">
    <location>
        <begin position="1"/>
        <end position="24"/>
    </location>
</feature>
<feature type="chain" id="PRO_5047459671" description="Secreted protein" evidence="1">
    <location>
        <begin position="25"/>
        <end position="79"/>
    </location>
</feature>
<comment type="caution">
    <text evidence="2">The sequence shown here is derived from an EMBL/GenBank/DDBJ whole genome shotgun (WGS) entry which is preliminary data.</text>
</comment>
<evidence type="ECO:0000313" key="2">
    <source>
        <dbReference type="EMBL" id="MFC0590464.1"/>
    </source>
</evidence>